<gene>
    <name evidence="2" type="ORF">LNTAR_06099</name>
</gene>
<dbReference type="eggNOG" id="COG3464">
    <property type="taxonomic scope" value="Bacteria"/>
</dbReference>
<protein>
    <submittedName>
        <fullName evidence="2">Transposase</fullName>
    </submittedName>
</protein>
<dbReference type="AlphaFoldDB" id="A6DN46"/>
<reference evidence="2 3" key="1">
    <citation type="journal article" date="2010" name="J. Bacteriol.">
        <title>Genome sequence of Lentisphaera araneosa HTCC2155T, the type species of the order Lentisphaerales in the phylum Lentisphaerae.</title>
        <authorList>
            <person name="Thrash J.C."/>
            <person name="Cho J.C."/>
            <person name="Vergin K.L."/>
            <person name="Morris R.M."/>
            <person name="Giovannoni S.J."/>
        </authorList>
    </citation>
    <scope>NUCLEOTIDE SEQUENCE [LARGE SCALE GENOMIC DNA]</scope>
    <source>
        <strain evidence="2 3">HTCC2155</strain>
    </source>
</reference>
<feature type="domain" description="Transposase IS204/IS1001/IS1096/IS1165 DDE" evidence="1">
    <location>
        <begin position="1"/>
        <end position="186"/>
    </location>
</feature>
<evidence type="ECO:0000313" key="2">
    <source>
        <dbReference type="EMBL" id="EDM26794.1"/>
    </source>
</evidence>
<comment type="caution">
    <text evidence="2">The sequence shown here is derived from an EMBL/GenBank/DDBJ whole genome shotgun (WGS) entry which is preliminary data.</text>
</comment>
<dbReference type="InterPro" id="IPR002560">
    <property type="entry name" value="Transposase_DDE"/>
</dbReference>
<keyword evidence="3" id="KW-1185">Reference proteome</keyword>
<accession>A6DN46</accession>
<name>A6DN46_9BACT</name>
<organism evidence="2 3">
    <name type="scientific">Lentisphaera araneosa HTCC2155</name>
    <dbReference type="NCBI Taxonomy" id="313628"/>
    <lineage>
        <taxon>Bacteria</taxon>
        <taxon>Pseudomonadati</taxon>
        <taxon>Lentisphaerota</taxon>
        <taxon>Lentisphaeria</taxon>
        <taxon>Lentisphaerales</taxon>
        <taxon>Lentisphaeraceae</taxon>
        <taxon>Lentisphaera</taxon>
    </lineage>
</organism>
<proteinExistence type="predicted"/>
<dbReference type="EMBL" id="ABCK01000013">
    <property type="protein sequence ID" value="EDM26794.1"/>
    <property type="molecule type" value="Genomic_DNA"/>
</dbReference>
<evidence type="ECO:0000313" key="3">
    <source>
        <dbReference type="Proteomes" id="UP000004947"/>
    </source>
</evidence>
<dbReference type="PANTHER" id="PTHR33498:SF1">
    <property type="entry name" value="TRANSPOSASE FOR INSERTION SEQUENCE ELEMENT IS1557"/>
    <property type="match status" value="1"/>
</dbReference>
<dbReference type="InterPro" id="IPR047951">
    <property type="entry name" value="Transpos_ISL3"/>
</dbReference>
<dbReference type="Proteomes" id="UP000004947">
    <property type="component" value="Unassembled WGS sequence"/>
</dbReference>
<dbReference type="Pfam" id="PF01610">
    <property type="entry name" value="DDE_Tnp_ISL3"/>
    <property type="match status" value="1"/>
</dbReference>
<sequence>MDMSPSYKSGVDSNMRNARKVFDYFHIAQNLNKAIGKVCSRERRTKGDIRNLLKKPRLFQKNRDKLKEKDQQTIEKLKELNTATAMAYQMRLSLQDIFKTKSEIKALLGLKAWISWVHNEAEKEMWKYFLNPLKKFAESLTKHFDGIIARWRHGTSNAVLEGINSVFSAVKRRARGFRSKEYLKMMLYFTKGNLTGIPNLIPSK</sequence>
<dbReference type="PANTHER" id="PTHR33498">
    <property type="entry name" value="TRANSPOSASE FOR INSERTION SEQUENCE ELEMENT IS1557"/>
    <property type="match status" value="1"/>
</dbReference>
<evidence type="ECO:0000259" key="1">
    <source>
        <dbReference type="Pfam" id="PF01610"/>
    </source>
</evidence>